<dbReference type="Gene3D" id="3.40.50.1010">
    <property type="entry name" value="5'-nuclease"/>
    <property type="match status" value="1"/>
</dbReference>
<keyword evidence="4 5" id="KW-0378">Hydrolase</keyword>
<evidence type="ECO:0000256" key="1">
    <source>
        <dbReference type="ARBA" id="ARBA00022649"/>
    </source>
</evidence>
<dbReference type="GO" id="GO:0090729">
    <property type="term" value="F:toxin activity"/>
    <property type="evidence" value="ECO:0007669"/>
    <property type="project" value="UniProtKB-KW"/>
</dbReference>
<dbReference type="HAMAP" id="MF_00265">
    <property type="entry name" value="VapC_Nob1"/>
    <property type="match status" value="1"/>
</dbReference>
<dbReference type="AlphaFoldDB" id="A0A7C3PE77"/>
<dbReference type="InterPro" id="IPR002716">
    <property type="entry name" value="PIN_dom"/>
</dbReference>
<keyword evidence="5" id="KW-0460">Magnesium</keyword>
<keyword evidence="2 5" id="KW-0540">Nuclease</keyword>
<evidence type="ECO:0000256" key="3">
    <source>
        <dbReference type="ARBA" id="ARBA00022723"/>
    </source>
</evidence>
<sequence>MKALFDTSVIIAALLPKHPSHTPCFGKLQAAKLSQIQGYLSTHSLAEIYSVMTRIPSQPRISPQEAQLLIESCLRSLEVISLEATDYQIAIAQMVALSLPGGAIFDALIAQAAVKVSADRLFTLNPGHFTRLDDEVAQITEVPV</sequence>
<feature type="domain" description="PIN" evidence="6">
    <location>
        <begin position="4"/>
        <end position="133"/>
    </location>
</feature>
<organism evidence="7">
    <name type="scientific">Oscillatoriales cyanobacterium SpSt-418</name>
    <dbReference type="NCBI Taxonomy" id="2282169"/>
    <lineage>
        <taxon>Bacteria</taxon>
        <taxon>Bacillati</taxon>
        <taxon>Cyanobacteriota</taxon>
        <taxon>Cyanophyceae</taxon>
        <taxon>Oscillatoriophycideae</taxon>
        <taxon>Oscillatoriales</taxon>
    </lineage>
</organism>
<dbReference type="SUPFAM" id="SSF88723">
    <property type="entry name" value="PIN domain-like"/>
    <property type="match status" value="1"/>
</dbReference>
<dbReference type="EMBL" id="DSRU01000049">
    <property type="protein sequence ID" value="HFM96898.1"/>
    <property type="molecule type" value="Genomic_DNA"/>
</dbReference>
<reference evidence="7" key="1">
    <citation type="journal article" date="2020" name="mSystems">
        <title>Genome- and Community-Level Interaction Insights into Carbon Utilization and Element Cycling Functions of Hydrothermarchaeota in Hydrothermal Sediment.</title>
        <authorList>
            <person name="Zhou Z."/>
            <person name="Liu Y."/>
            <person name="Xu W."/>
            <person name="Pan J."/>
            <person name="Luo Z.H."/>
            <person name="Li M."/>
        </authorList>
    </citation>
    <scope>NUCLEOTIDE SEQUENCE [LARGE SCALE GENOMIC DNA]</scope>
    <source>
        <strain evidence="7">SpSt-418</strain>
    </source>
</reference>
<keyword evidence="5" id="KW-0800">Toxin</keyword>
<evidence type="ECO:0000313" key="7">
    <source>
        <dbReference type="EMBL" id="HFM96898.1"/>
    </source>
</evidence>
<proteinExistence type="inferred from homology"/>
<keyword evidence="1 5" id="KW-1277">Toxin-antitoxin system</keyword>
<evidence type="ECO:0000256" key="5">
    <source>
        <dbReference type="HAMAP-Rule" id="MF_00265"/>
    </source>
</evidence>
<comment type="similarity">
    <text evidence="5">Belongs to the PINc/VapC protein family.</text>
</comment>
<feature type="binding site" evidence="5">
    <location>
        <position position="6"/>
    </location>
    <ligand>
        <name>Mg(2+)</name>
        <dbReference type="ChEBI" id="CHEBI:18420"/>
    </ligand>
</feature>
<dbReference type="EC" id="3.1.-.-" evidence="5"/>
<protein>
    <recommendedName>
        <fullName evidence="5">Ribonuclease VapC</fullName>
        <shortName evidence="5">RNase VapC</shortName>
        <ecNumber evidence="5">3.1.-.-</ecNumber>
    </recommendedName>
    <alternativeName>
        <fullName evidence="5">Toxin VapC</fullName>
    </alternativeName>
</protein>
<dbReference type="Pfam" id="PF01850">
    <property type="entry name" value="PIN"/>
    <property type="match status" value="1"/>
</dbReference>
<gene>
    <name evidence="5" type="primary">vapC</name>
    <name evidence="7" type="ORF">ENR64_03865</name>
</gene>
<keyword evidence="3 5" id="KW-0479">Metal-binding</keyword>
<dbReference type="GO" id="GO:0016787">
    <property type="term" value="F:hydrolase activity"/>
    <property type="evidence" value="ECO:0007669"/>
    <property type="project" value="UniProtKB-KW"/>
</dbReference>
<feature type="binding site" evidence="5">
    <location>
        <position position="106"/>
    </location>
    <ligand>
        <name>Mg(2+)</name>
        <dbReference type="ChEBI" id="CHEBI:18420"/>
    </ligand>
</feature>
<accession>A0A7C3PE77</accession>
<comment type="cofactor">
    <cofactor evidence="5">
        <name>Mg(2+)</name>
        <dbReference type="ChEBI" id="CHEBI:18420"/>
    </cofactor>
</comment>
<name>A0A7C3PE77_9CYAN</name>
<comment type="function">
    <text evidence="5">Toxic component of a toxin-antitoxin (TA) system. An RNase.</text>
</comment>
<dbReference type="InterPro" id="IPR029060">
    <property type="entry name" value="PIN-like_dom_sf"/>
</dbReference>
<evidence type="ECO:0000256" key="4">
    <source>
        <dbReference type="ARBA" id="ARBA00022801"/>
    </source>
</evidence>
<comment type="caution">
    <text evidence="7">The sequence shown here is derived from an EMBL/GenBank/DDBJ whole genome shotgun (WGS) entry which is preliminary data.</text>
</comment>
<evidence type="ECO:0000256" key="2">
    <source>
        <dbReference type="ARBA" id="ARBA00022722"/>
    </source>
</evidence>
<dbReference type="GO" id="GO:0004540">
    <property type="term" value="F:RNA nuclease activity"/>
    <property type="evidence" value="ECO:0007669"/>
    <property type="project" value="InterPro"/>
</dbReference>
<evidence type="ECO:0000259" key="6">
    <source>
        <dbReference type="Pfam" id="PF01850"/>
    </source>
</evidence>
<dbReference type="InterPro" id="IPR022907">
    <property type="entry name" value="VapC_family"/>
</dbReference>
<dbReference type="GO" id="GO:0000287">
    <property type="term" value="F:magnesium ion binding"/>
    <property type="evidence" value="ECO:0007669"/>
    <property type="project" value="UniProtKB-UniRule"/>
</dbReference>